<name>A0A0P1BKG0_9BASI</name>
<reference evidence="1 2" key="1">
    <citation type="submission" date="2014-09" db="EMBL/GenBank/DDBJ databases">
        <authorList>
            <person name="Magalhaes I.L.F."/>
            <person name="Oliveira U."/>
            <person name="Santos F.R."/>
            <person name="Vidigal T.H.D.A."/>
            <person name="Brescovit A.D."/>
            <person name="Santos A.J."/>
        </authorList>
    </citation>
    <scope>NUCLEOTIDE SEQUENCE [LARGE SCALE GENOMIC DNA]</scope>
</reference>
<dbReference type="Proteomes" id="UP000054845">
    <property type="component" value="Unassembled WGS sequence"/>
</dbReference>
<dbReference type="EMBL" id="CCYA01000253">
    <property type="protein sequence ID" value="CEH16895.1"/>
    <property type="molecule type" value="Genomic_DNA"/>
</dbReference>
<keyword evidence="2" id="KW-1185">Reference proteome</keyword>
<evidence type="ECO:0000313" key="2">
    <source>
        <dbReference type="Proteomes" id="UP000054845"/>
    </source>
</evidence>
<sequence length="65" mass="7192">MRSHLGDGFYVRLIQSVPSKAQQIALLAGYCVEMVDDGMKADGDRGTSCACMTAPWHTYSTEKRH</sequence>
<protein>
    <submittedName>
        <fullName evidence="1">Uncharacterized protein</fullName>
    </submittedName>
</protein>
<accession>A0A0P1BKG0</accession>
<evidence type="ECO:0000313" key="1">
    <source>
        <dbReference type="EMBL" id="CEH16895.1"/>
    </source>
</evidence>
<dbReference type="AlphaFoldDB" id="A0A0P1BKG0"/>
<organism evidence="1 2">
    <name type="scientific">Ceraceosorus bombacis</name>
    <dbReference type="NCBI Taxonomy" id="401625"/>
    <lineage>
        <taxon>Eukaryota</taxon>
        <taxon>Fungi</taxon>
        <taxon>Dikarya</taxon>
        <taxon>Basidiomycota</taxon>
        <taxon>Ustilaginomycotina</taxon>
        <taxon>Exobasidiomycetes</taxon>
        <taxon>Ceraceosorales</taxon>
        <taxon>Ceraceosoraceae</taxon>
        <taxon>Ceraceosorus</taxon>
    </lineage>
</organism>
<proteinExistence type="predicted"/>